<evidence type="ECO:0000313" key="2">
    <source>
        <dbReference type="EMBL" id="QJR14843.1"/>
    </source>
</evidence>
<gene>
    <name evidence="2" type="ORF">DSM104440_01657</name>
</gene>
<proteinExistence type="predicted"/>
<sequence length="243" mass="26985">MLLAILLVAVTLILFIASQAAIYRRRIARAEELSARAACAQAERERFSKTIVVIGDSLAVGVGAMTPAESVAGRIADAFPHARLYNYSKPGRRACDAMGQLEQFSHSHADVVLIQMCANDVAGLHSIKSVEQHMRAVVDRAHGLGAKVILMPGGNFAMSPFFFWPAQHILMWRIQEIRAMLDRLAKETGATFVDLVCEPERDPFLKEPHRFFSEDLIHPTADGYAFYFTQLLEKAALQRHLAP</sequence>
<dbReference type="AlphaFoldDB" id="A0A6M4H816"/>
<evidence type="ECO:0000259" key="1">
    <source>
        <dbReference type="Pfam" id="PF13472"/>
    </source>
</evidence>
<dbReference type="GO" id="GO:0004622">
    <property type="term" value="F:phosphatidylcholine lysophospholipase activity"/>
    <property type="evidence" value="ECO:0007669"/>
    <property type="project" value="TreeGrafter"/>
</dbReference>
<accession>A0A6M4H816</accession>
<dbReference type="KEGG" id="upl:DSM104440_01657"/>
<dbReference type="PANTHER" id="PTHR30383:SF5">
    <property type="entry name" value="SGNH HYDROLASE-TYPE ESTERASE DOMAIN-CONTAINING PROTEIN"/>
    <property type="match status" value="1"/>
</dbReference>
<dbReference type="InParanoid" id="A0A6M4H816"/>
<dbReference type="SUPFAM" id="SSF52266">
    <property type="entry name" value="SGNH hydrolase"/>
    <property type="match status" value="1"/>
</dbReference>
<name>A0A6M4H816_9PROT</name>
<dbReference type="PANTHER" id="PTHR30383">
    <property type="entry name" value="THIOESTERASE 1/PROTEASE 1/LYSOPHOSPHOLIPASE L1"/>
    <property type="match status" value="1"/>
</dbReference>
<feature type="domain" description="SGNH hydrolase-type esterase" evidence="1">
    <location>
        <begin position="53"/>
        <end position="225"/>
    </location>
</feature>
<dbReference type="Proteomes" id="UP000503096">
    <property type="component" value="Chromosome"/>
</dbReference>
<keyword evidence="3" id="KW-1185">Reference proteome</keyword>
<organism evidence="2 3">
    <name type="scientific">Usitatibacter palustris</name>
    <dbReference type="NCBI Taxonomy" id="2732487"/>
    <lineage>
        <taxon>Bacteria</taxon>
        <taxon>Pseudomonadati</taxon>
        <taxon>Pseudomonadota</taxon>
        <taxon>Betaproteobacteria</taxon>
        <taxon>Nitrosomonadales</taxon>
        <taxon>Usitatibacteraceae</taxon>
        <taxon>Usitatibacter</taxon>
    </lineage>
</organism>
<reference evidence="2 3" key="1">
    <citation type="submission" date="2020-04" db="EMBL/GenBank/DDBJ databases">
        <title>Usitatibacter rugosus gen. nov., sp. nov. and Usitatibacter palustris sp. nov., novel members of Usitatibacteraceae fam. nov. within the order Nitrosomonadales isolated from soil.</title>
        <authorList>
            <person name="Huber K.J."/>
            <person name="Neumann-Schaal M."/>
            <person name="Geppert A."/>
            <person name="Luckner M."/>
            <person name="Wanner G."/>
            <person name="Overmann J."/>
        </authorList>
    </citation>
    <scope>NUCLEOTIDE SEQUENCE [LARGE SCALE GENOMIC DNA]</scope>
    <source>
        <strain evidence="2 3">Swamp67</strain>
    </source>
</reference>
<evidence type="ECO:0000313" key="3">
    <source>
        <dbReference type="Proteomes" id="UP000503096"/>
    </source>
</evidence>
<protein>
    <recommendedName>
        <fullName evidence="1">SGNH hydrolase-type esterase domain-containing protein</fullName>
    </recommendedName>
</protein>
<dbReference type="InterPro" id="IPR013830">
    <property type="entry name" value="SGNH_hydro"/>
</dbReference>
<dbReference type="RefSeq" id="WP_171161571.1">
    <property type="nucleotide sequence ID" value="NZ_CP053073.1"/>
</dbReference>
<dbReference type="InterPro" id="IPR051532">
    <property type="entry name" value="Ester_Hydrolysis_Enzymes"/>
</dbReference>
<dbReference type="EMBL" id="CP053073">
    <property type="protein sequence ID" value="QJR14843.1"/>
    <property type="molecule type" value="Genomic_DNA"/>
</dbReference>
<dbReference type="InterPro" id="IPR036514">
    <property type="entry name" value="SGNH_hydro_sf"/>
</dbReference>
<dbReference type="Gene3D" id="3.40.50.1110">
    <property type="entry name" value="SGNH hydrolase"/>
    <property type="match status" value="1"/>
</dbReference>
<dbReference type="Pfam" id="PF13472">
    <property type="entry name" value="Lipase_GDSL_2"/>
    <property type="match status" value="1"/>
</dbReference>